<dbReference type="Gene3D" id="1.25.40.20">
    <property type="entry name" value="Ankyrin repeat-containing domain"/>
    <property type="match status" value="3"/>
</dbReference>
<dbReference type="PROSITE" id="PS50297">
    <property type="entry name" value="ANK_REP_REGION"/>
    <property type="match status" value="8"/>
</dbReference>
<reference evidence="6" key="1">
    <citation type="journal article" date="2020" name="bioRxiv">
        <title>Comparative genomics of Chlamydomonas.</title>
        <authorList>
            <person name="Craig R.J."/>
            <person name="Hasan A.R."/>
            <person name="Ness R.W."/>
            <person name="Keightley P.D."/>
        </authorList>
    </citation>
    <scope>NUCLEOTIDE SEQUENCE</scope>
    <source>
        <strain evidence="6">SAG 7.73</strain>
    </source>
</reference>
<evidence type="ECO:0008006" key="8">
    <source>
        <dbReference type="Google" id="ProtNLM"/>
    </source>
</evidence>
<name>A0A835SPR4_CHLIN</name>
<dbReference type="Pfam" id="PF00023">
    <property type="entry name" value="Ank"/>
    <property type="match status" value="1"/>
</dbReference>
<sequence length="871" mass="90008">MGGGASRAREEELRKELEALQQARRKEAELAQLPAVIRDLHGGMPPEIAGPPMRLMRIAAVLGWSSGIMVYEDVDPADCEELPYADVSETQWAATCVLSWRWGAPKPGQRQPGFSPMAPAQFQQLVAVLGRMAGAGFQFVWIDWCCVPQYSAPSMVEVLRSKVFYARARAMLVVPTFHPLPAEGIVRPLLARTQQLLADQAAATAAAAAAAGAGAAQLQAIADNDAAAAAAAVGAILEGGSMGCREYLHRVWTLAERMARFGRGEPLSAWVSLEAWLGMLTDAVVAAAGVANGCGGGGGGGGAQGDSQAALLLYKRIMDARSAEAAGAAAPQVSGSDADGSAAATTDGSNGSSSSSSQGGALMDALVPLLASAAATGSLLGAGAAGLGERFAGLLRLGAAVWRRSRLEEAPSESWLRGYLADMQAGTYQAWSDADRIWAVYSYFCWKKVDPGALPEAIQDLVRVSGGGRDHLLAVGSRLGLGAQGVAAIAGAIGMKELQAAELERAKGMGRQLLDAAAAGELERVRALLADGASLQETAKGGVPPLSLAAANGHVQVLEVLLAAGVNKDEKDMDWYSPLSHAAEKGHVEVVKVLLAAGANIEARDRRGKSPLGLAAMGGHAQVVSVLLAAGADWKTRELDQYNTRRQSPLQVAAEMGHTAVLSVLLEAGGAVDIEDSRLALVTAASHGRTEVLLTLLAAGVDKEATDRMGATPLISAAMNGHTRMVSILLQAGADKEAKNIDGDTTLVAAARAGKDEVVQLLLEAGANKQSRGENGFTALMWAAKQGHEEMLADLLAAGASVNVKANDGCTPLMWAAQFNHLEVVRALLSAGADRGAKNKAGDRAEDLASGRGVLALLQQSPPAGKKAGNA</sequence>
<accession>A0A835SPR4</accession>
<evidence type="ECO:0000256" key="1">
    <source>
        <dbReference type="ARBA" id="ARBA00022737"/>
    </source>
</evidence>
<feature type="repeat" description="ANK" evidence="3">
    <location>
        <begin position="607"/>
        <end position="639"/>
    </location>
</feature>
<dbReference type="Pfam" id="PF13637">
    <property type="entry name" value="Ank_4"/>
    <property type="match status" value="1"/>
</dbReference>
<feature type="coiled-coil region" evidence="4">
    <location>
        <begin position="6"/>
        <end position="33"/>
    </location>
</feature>
<dbReference type="InterPro" id="IPR036770">
    <property type="entry name" value="Ankyrin_rpt-contain_sf"/>
</dbReference>
<dbReference type="InterPro" id="IPR002110">
    <property type="entry name" value="Ankyrin_rpt"/>
</dbReference>
<feature type="repeat" description="ANK" evidence="3">
    <location>
        <begin position="808"/>
        <end position="840"/>
    </location>
</feature>
<evidence type="ECO:0000256" key="3">
    <source>
        <dbReference type="PROSITE-ProRule" id="PRU00023"/>
    </source>
</evidence>
<dbReference type="PANTHER" id="PTHR24171">
    <property type="entry name" value="ANKYRIN REPEAT DOMAIN-CONTAINING PROTEIN 39-RELATED"/>
    <property type="match status" value="1"/>
</dbReference>
<keyword evidence="1" id="KW-0677">Repeat</keyword>
<dbReference type="PROSITE" id="PS50088">
    <property type="entry name" value="ANK_REPEAT"/>
    <property type="match status" value="9"/>
</dbReference>
<dbReference type="OrthoDB" id="535596at2759"/>
<evidence type="ECO:0000256" key="2">
    <source>
        <dbReference type="ARBA" id="ARBA00023043"/>
    </source>
</evidence>
<proteinExistence type="predicted"/>
<dbReference type="Pfam" id="PF12796">
    <property type="entry name" value="Ank_2"/>
    <property type="match status" value="2"/>
</dbReference>
<dbReference type="PRINTS" id="PR01415">
    <property type="entry name" value="ANKYRIN"/>
</dbReference>
<dbReference type="EMBL" id="JAEHOC010000040">
    <property type="protein sequence ID" value="KAG2427488.1"/>
    <property type="molecule type" value="Genomic_DNA"/>
</dbReference>
<protein>
    <recommendedName>
        <fullName evidence="8">Heterokaryon incompatibility domain-containing protein</fullName>
    </recommendedName>
</protein>
<dbReference type="GO" id="GO:0004842">
    <property type="term" value="F:ubiquitin-protein transferase activity"/>
    <property type="evidence" value="ECO:0007669"/>
    <property type="project" value="TreeGrafter"/>
</dbReference>
<dbReference type="GO" id="GO:0085020">
    <property type="term" value="P:protein K6-linked ubiquitination"/>
    <property type="evidence" value="ECO:0007669"/>
    <property type="project" value="TreeGrafter"/>
</dbReference>
<feature type="repeat" description="ANK" evidence="3">
    <location>
        <begin position="742"/>
        <end position="774"/>
    </location>
</feature>
<keyword evidence="7" id="KW-1185">Reference proteome</keyword>
<dbReference type="SUPFAM" id="SSF48403">
    <property type="entry name" value="Ankyrin repeat"/>
    <property type="match status" value="1"/>
</dbReference>
<feature type="repeat" description="ANK" evidence="3">
    <location>
        <begin position="541"/>
        <end position="573"/>
    </location>
</feature>
<keyword evidence="2 3" id="KW-0040">ANK repeat</keyword>
<feature type="repeat" description="ANK" evidence="3">
    <location>
        <begin position="709"/>
        <end position="741"/>
    </location>
</feature>
<dbReference type="Proteomes" id="UP000650467">
    <property type="component" value="Unassembled WGS sequence"/>
</dbReference>
<feature type="repeat" description="ANK" evidence="3">
    <location>
        <begin position="574"/>
        <end position="606"/>
    </location>
</feature>
<feature type="repeat" description="ANK" evidence="3">
    <location>
        <begin position="676"/>
        <end position="708"/>
    </location>
</feature>
<feature type="repeat" description="ANK" evidence="3">
    <location>
        <begin position="645"/>
        <end position="677"/>
    </location>
</feature>
<keyword evidence="4" id="KW-0175">Coiled coil</keyword>
<evidence type="ECO:0000256" key="4">
    <source>
        <dbReference type="SAM" id="Coils"/>
    </source>
</evidence>
<evidence type="ECO:0000256" key="5">
    <source>
        <dbReference type="SAM" id="MobiDB-lite"/>
    </source>
</evidence>
<gene>
    <name evidence="6" type="ORF">HXX76_012421</name>
</gene>
<evidence type="ECO:0000313" key="7">
    <source>
        <dbReference type="Proteomes" id="UP000650467"/>
    </source>
</evidence>
<comment type="caution">
    <text evidence="6">The sequence shown here is derived from an EMBL/GenBank/DDBJ whole genome shotgun (WGS) entry which is preliminary data.</text>
</comment>
<feature type="repeat" description="ANK" evidence="3">
    <location>
        <begin position="775"/>
        <end position="807"/>
    </location>
</feature>
<dbReference type="SMART" id="SM00248">
    <property type="entry name" value="ANK"/>
    <property type="match status" value="10"/>
</dbReference>
<dbReference type="AlphaFoldDB" id="A0A835SPR4"/>
<feature type="region of interest" description="Disordered" evidence="5">
    <location>
        <begin position="328"/>
        <end position="357"/>
    </location>
</feature>
<evidence type="ECO:0000313" key="6">
    <source>
        <dbReference type="EMBL" id="KAG2427488.1"/>
    </source>
</evidence>
<organism evidence="6 7">
    <name type="scientific">Chlamydomonas incerta</name>
    <dbReference type="NCBI Taxonomy" id="51695"/>
    <lineage>
        <taxon>Eukaryota</taxon>
        <taxon>Viridiplantae</taxon>
        <taxon>Chlorophyta</taxon>
        <taxon>core chlorophytes</taxon>
        <taxon>Chlorophyceae</taxon>
        <taxon>CS clade</taxon>
        <taxon>Chlamydomonadales</taxon>
        <taxon>Chlamydomonadaceae</taxon>
        <taxon>Chlamydomonas</taxon>
    </lineage>
</organism>
<dbReference type="PANTHER" id="PTHR24171:SF8">
    <property type="entry name" value="BRCA1-ASSOCIATED RING DOMAIN PROTEIN 1"/>
    <property type="match status" value="1"/>
</dbReference>